<keyword evidence="3" id="KW-0963">Cytoplasm</keyword>
<dbReference type="PANTHER" id="PTHR11528">
    <property type="entry name" value="HEAT SHOCK PROTEIN 90 FAMILY MEMBER"/>
    <property type="match status" value="1"/>
</dbReference>
<dbReference type="FunFam" id="1.20.120.790:FF:000001">
    <property type="entry name" value="Heat shock protein 90 alpha"/>
    <property type="match status" value="1"/>
</dbReference>
<dbReference type="Gene3D" id="3.40.50.11260">
    <property type="match status" value="1"/>
</dbReference>
<comment type="similarity">
    <text evidence="2">Belongs to the heat shock protein 90 family.</text>
</comment>
<name>A0A915DH71_9BILA</name>
<dbReference type="GO" id="GO:0005524">
    <property type="term" value="F:ATP binding"/>
    <property type="evidence" value="ECO:0007669"/>
    <property type="project" value="UniProtKB-KW"/>
</dbReference>
<evidence type="ECO:0000256" key="6">
    <source>
        <dbReference type="ARBA" id="ARBA00023016"/>
    </source>
</evidence>
<dbReference type="FunFam" id="3.40.50.11260:FF:000001">
    <property type="entry name" value="Heat shock protein 90 alpha"/>
    <property type="match status" value="1"/>
</dbReference>
<dbReference type="SUPFAM" id="SSF54211">
    <property type="entry name" value="Ribosomal protein S5 domain 2-like"/>
    <property type="match status" value="1"/>
</dbReference>
<dbReference type="Pfam" id="PF00183">
    <property type="entry name" value="HSP90"/>
    <property type="match status" value="2"/>
</dbReference>
<keyword evidence="8" id="KW-1185">Reference proteome</keyword>
<evidence type="ECO:0000313" key="9">
    <source>
        <dbReference type="WBParaSite" id="jg19843"/>
    </source>
</evidence>
<dbReference type="Proteomes" id="UP000887574">
    <property type="component" value="Unplaced"/>
</dbReference>
<dbReference type="Gene3D" id="1.20.120.790">
    <property type="entry name" value="Heat shock protein 90, C-terminal domain"/>
    <property type="match status" value="2"/>
</dbReference>
<dbReference type="GO" id="GO:0016887">
    <property type="term" value="F:ATP hydrolysis activity"/>
    <property type="evidence" value="ECO:0007669"/>
    <property type="project" value="InterPro"/>
</dbReference>
<comment type="subcellular location">
    <subcellularLocation>
        <location evidence="1">Cytoplasm</location>
    </subcellularLocation>
</comment>
<dbReference type="AlphaFoldDB" id="A0A915DH71"/>
<dbReference type="SUPFAM" id="SSF110942">
    <property type="entry name" value="HSP90 C-terminal domain"/>
    <property type="match status" value="2"/>
</dbReference>
<keyword evidence="4" id="KW-0547">Nucleotide-binding</keyword>
<organism evidence="8 9">
    <name type="scientific">Ditylenchus dipsaci</name>
    <dbReference type="NCBI Taxonomy" id="166011"/>
    <lineage>
        <taxon>Eukaryota</taxon>
        <taxon>Metazoa</taxon>
        <taxon>Ecdysozoa</taxon>
        <taxon>Nematoda</taxon>
        <taxon>Chromadorea</taxon>
        <taxon>Rhabditida</taxon>
        <taxon>Tylenchina</taxon>
        <taxon>Tylenchomorpha</taxon>
        <taxon>Sphaerularioidea</taxon>
        <taxon>Anguinidae</taxon>
        <taxon>Anguininae</taxon>
        <taxon>Ditylenchus</taxon>
    </lineage>
</organism>
<evidence type="ECO:0000256" key="7">
    <source>
        <dbReference type="ARBA" id="ARBA00023186"/>
    </source>
</evidence>
<dbReference type="GO" id="GO:0005737">
    <property type="term" value="C:cytoplasm"/>
    <property type="evidence" value="ECO:0007669"/>
    <property type="project" value="UniProtKB-SubCell"/>
</dbReference>
<reference evidence="9" key="1">
    <citation type="submission" date="2022-11" db="UniProtKB">
        <authorList>
            <consortium name="WormBaseParasite"/>
        </authorList>
    </citation>
    <scope>IDENTIFICATION</scope>
</reference>
<evidence type="ECO:0000256" key="4">
    <source>
        <dbReference type="ARBA" id="ARBA00022741"/>
    </source>
</evidence>
<dbReference type="InterPro" id="IPR020568">
    <property type="entry name" value="Ribosomal_Su5_D2-typ_SF"/>
</dbReference>
<dbReference type="InterPro" id="IPR037196">
    <property type="entry name" value="HSP90_C"/>
</dbReference>
<keyword evidence="5" id="KW-0067">ATP-binding</keyword>
<evidence type="ECO:0000313" key="8">
    <source>
        <dbReference type="Proteomes" id="UP000887574"/>
    </source>
</evidence>
<evidence type="ECO:0000256" key="2">
    <source>
        <dbReference type="ARBA" id="ARBA00008239"/>
    </source>
</evidence>
<dbReference type="GO" id="GO:0140662">
    <property type="term" value="F:ATP-dependent protein folding chaperone"/>
    <property type="evidence" value="ECO:0007669"/>
    <property type="project" value="InterPro"/>
</dbReference>
<dbReference type="WBParaSite" id="jg19843">
    <property type="protein sequence ID" value="jg19843"/>
    <property type="gene ID" value="jg19843"/>
</dbReference>
<evidence type="ECO:0000256" key="3">
    <source>
        <dbReference type="ARBA" id="ARBA00022490"/>
    </source>
</evidence>
<dbReference type="GO" id="GO:0051082">
    <property type="term" value="F:unfolded protein binding"/>
    <property type="evidence" value="ECO:0007669"/>
    <property type="project" value="InterPro"/>
</dbReference>
<evidence type="ECO:0000256" key="5">
    <source>
        <dbReference type="ARBA" id="ARBA00022840"/>
    </source>
</evidence>
<accession>A0A915DH71</accession>
<proteinExistence type="inferred from homology"/>
<sequence length="398" mass="46154">MKEHQTAIYYITGESKEFVANSAFVERVQERGLEVVYMVDPLDEYLVQQLKEFDGKKLVSLTKEGQVREALQGGQEYSPQQGSKGFHLKSSGQFALLYCDRRIRVECQHGTHYEANYFSTMGYMASTKNLEMNPDHSITKALYERVEKDEADKTIKDLVTLLFETALLTSGISPKETRLHANRIHLMIKLRLNIDDDEMNQQLKTNAEEEKKAEENQVKYEKLCKVVKDILGSKVQEVSISYRSISSPFCIVTEEYGWSANMERIMRAEPLHHSSTMGYMASKKNLEMKPDHPTTEALYERVEKDEDDKTIKDLVTLLFETALLTSGFSLEEPQSHANRIHRMIKLVLNIDDDEIDQQLKSLRLSRLWTRSKPKRKSLAWKRFIESLFVDHIFDPLIR</sequence>
<keyword evidence="6" id="KW-0346">Stress response</keyword>
<keyword evidence="7" id="KW-0143">Chaperone</keyword>
<evidence type="ECO:0000256" key="1">
    <source>
        <dbReference type="ARBA" id="ARBA00004496"/>
    </source>
</evidence>
<dbReference type="InterPro" id="IPR001404">
    <property type="entry name" value="Hsp90_fam"/>
</dbReference>
<protein>
    <submittedName>
        <fullName evidence="9">Heat shock protein 90</fullName>
    </submittedName>
</protein>